<evidence type="ECO:0000256" key="1">
    <source>
        <dbReference type="ARBA" id="ARBA00023002"/>
    </source>
</evidence>
<evidence type="ECO:0000256" key="3">
    <source>
        <dbReference type="RuleBase" id="RU003345"/>
    </source>
</evidence>
<dbReference type="PROSITE" id="PS00687">
    <property type="entry name" value="ALDEHYDE_DEHYDR_GLU"/>
    <property type="match status" value="1"/>
</dbReference>
<comment type="caution">
    <text evidence="6">The sequence shown here is derived from an EMBL/GenBank/DDBJ whole genome shotgun (WGS) entry which is preliminary data.</text>
</comment>
<evidence type="ECO:0000256" key="2">
    <source>
        <dbReference type="PROSITE-ProRule" id="PRU10007"/>
    </source>
</evidence>
<dbReference type="InterPro" id="IPR016162">
    <property type="entry name" value="Ald_DH_N"/>
</dbReference>
<dbReference type="InterPro" id="IPR029510">
    <property type="entry name" value="Ald_DH_CS_GLU"/>
</dbReference>
<dbReference type="EMBL" id="JACMYC010000009">
    <property type="protein sequence ID" value="MBC2961659.1"/>
    <property type="molecule type" value="Genomic_DNA"/>
</dbReference>
<proteinExistence type="inferred from homology"/>
<name>A0ABR6UCG6_9ACTN</name>
<keyword evidence="1 3" id="KW-0560">Oxidoreductase</keyword>
<dbReference type="Gene3D" id="3.40.309.10">
    <property type="entry name" value="Aldehyde Dehydrogenase, Chain A, domain 2"/>
    <property type="match status" value="1"/>
</dbReference>
<dbReference type="NCBIfam" id="NF006916">
    <property type="entry name" value="PRK09407.1"/>
    <property type="match status" value="1"/>
</dbReference>
<dbReference type="Pfam" id="PF00171">
    <property type="entry name" value="Aldedh"/>
    <property type="match status" value="1"/>
</dbReference>
<accession>A0ABR6UCG6</accession>
<dbReference type="Gene3D" id="3.40.605.10">
    <property type="entry name" value="Aldehyde Dehydrogenase, Chain A, domain 1"/>
    <property type="match status" value="1"/>
</dbReference>
<feature type="domain" description="Aldehyde dehydrogenase" evidence="5">
    <location>
        <begin position="49"/>
        <end position="504"/>
    </location>
</feature>
<evidence type="ECO:0000256" key="4">
    <source>
        <dbReference type="SAM" id="MobiDB-lite"/>
    </source>
</evidence>
<feature type="active site" evidence="2">
    <location>
        <position position="278"/>
    </location>
</feature>
<organism evidence="6 7">
    <name type="scientific">Nocardioides deserti</name>
    <dbReference type="NCBI Taxonomy" id="1588644"/>
    <lineage>
        <taxon>Bacteria</taxon>
        <taxon>Bacillati</taxon>
        <taxon>Actinomycetota</taxon>
        <taxon>Actinomycetes</taxon>
        <taxon>Propionibacteriales</taxon>
        <taxon>Nocardioidaceae</taxon>
        <taxon>Nocardioides</taxon>
    </lineage>
</organism>
<evidence type="ECO:0000313" key="6">
    <source>
        <dbReference type="EMBL" id="MBC2961659.1"/>
    </source>
</evidence>
<keyword evidence="7" id="KW-1185">Reference proteome</keyword>
<dbReference type="CDD" id="cd07101">
    <property type="entry name" value="ALDH_SSADH2_GabD2"/>
    <property type="match status" value="1"/>
</dbReference>
<sequence>MTTTADRSATAGPGAAGPGAPAPRLRRPATLTDAFLRDLVARVPGSGGQTWDLAEVYTGETLVQLPQSTAADIERAFAAARSAQQEWASWPLRKRLKVFKKAHSLLVDNAQTTADLIQAESGKNRRMAIEETCDPVMVISHYLKRAPKLLKPVTRGGPVPVVSSSTEIRQPKGVVGIIAPWNFPFATGLSDAIPALMAGNAIVLKPDNKTALSPLHGIALLERAGLPKGLFQVVCGEGPDVGPTLIDNANYVMFTGSTATGRVIGERAGRNLIGCCLELGGKNPMIVLDDVDPDEWVAGALFGVFGNTGQICMHIERIYLPESRYDELKARFVAAAESLRIGAAYDFGPELGSLISVDHMQRVHSHVQDAVAKGATIVTGGNPRPDIGPAFFEPTVLEGVTGDMLTGCTETFGPVVALHEYRTVDQAVALANDTDYGLNASVWGADLDRAVGVARRIHAGNVNVNDSLATAYASKGTPSGGVKQSGVGARHGDQGLLKYTDVQNLAVLKKQVMGARPGQDYDEYVKGMLTGLKMMRRTRIR</sequence>
<feature type="region of interest" description="Disordered" evidence="4">
    <location>
        <begin position="1"/>
        <end position="26"/>
    </location>
</feature>
<gene>
    <name evidence="6" type="ORF">H7344_15255</name>
</gene>
<feature type="compositionally biased region" description="Low complexity" evidence="4">
    <location>
        <begin position="9"/>
        <end position="26"/>
    </location>
</feature>
<dbReference type="RefSeq" id="WP_186346861.1">
    <property type="nucleotide sequence ID" value="NZ_BMMR01000004.1"/>
</dbReference>
<evidence type="ECO:0000313" key="7">
    <source>
        <dbReference type="Proteomes" id="UP000604001"/>
    </source>
</evidence>
<reference evidence="6 7" key="1">
    <citation type="submission" date="2020-08" db="EMBL/GenBank/DDBJ databases">
        <title>novel species in genus Nocardioides.</title>
        <authorList>
            <person name="Zhang G."/>
        </authorList>
    </citation>
    <scope>NUCLEOTIDE SEQUENCE [LARGE SCALE GENOMIC DNA]</scope>
    <source>
        <strain evidence="6 7">SC8A-24</strain>
    </source>
</reference>
<dbReference type="InterPro" id="IPR015590">
    <property type="entry name" value="Aldehyde_DH_dom"/>
</dbReference>
<protein>
    <submittedName>
        <fullName evidence="6">Succinate-semialdehyde dehydrogenase (NADP(+))</fullName>
    </submittedName>
</protein>
<evidence type="ECO:0000259" key="5">
    <source>
        <dbReference type="Pfam" id="PF00171"/>
    </source>
</evidence>
<dbReference type="Proteomes" id="UP000604001">
    <property type="component" value="Unassembled WGS sequence"/>
</dbReference>
<dbReference type="InterPro" id="IPR016163">
    <property type="entry name" value="Ald_DH_C"/>
</dbReference>
<dbReference type="InterPro" id="IPR016161">
    <property type="entry name" value="Ald_DH/histidinol_DH"/>
</dbReference>
<dbReference type="SUPFAM" id="SSF53720">
    <property type="entry name" value="ALDH-like"/>
    <property type="match status" value="1"/>
</dbReference>
<comment type="similarity">
    <text evidence="3">Belongs to the aldehyde dehydrogenase family.</text>
</comment>
<dbReference type="PANTHER" id="PTHR11699">
    <property type="entry name" value="ALDEHYDE DEHYDROGENASE-RELATED"/>
    <property type="match status" value="1"/>
</dbReference>